<evidence type="ECO:0000256" key="5">
    <source>
        <dbReference type="ARBA" id="ARBA00022989"/>
    </source>
</evidence>
<evidence type="ECO:0000256" key="4">
    <source>
        <dbReference type="ARBA" id="ARBA00022692"/>
    </source>
</evidence>
<reference evidence="9" key="1">
    <citation type="submission" date="2018-05" db="EMBL/GenBank/DDBJ databases">
        <authorList>
            <person name="Lanie J.A."/>
            <person name="Ng W.-L."/>
            <person name="Kazmierczak K.M."/>
            <person name="Andrzejewski T.M."/>
            <person name="Davidsen T.M."/>
            <person name="Wayne K.J."/>
            <person name="Tettelin H."/>
            <person name="Glass J.I."/>
            <person name="Rusch D."/>
            <person name="Podicherti R."/>
            <person name="Tsui H.-C.T."/>
            <person name="Winkler M.E."/>
        </authorList>
    </citation>
    <scope>NUCLEOTIDE SEQUENCE</scope>
</reference>
<feature type="transmembrane region" description="Helical" evidence="7">
    <location>
        <begin position="160"/>
        <end position="183"/>
    </location>
</feature>
<organism evidence="9">
    <name type="scientific">marine metagenome</name>
    <dbReference type="NCBI Taxonomy" id="408172"/>
    <lineage>
        <taxon>unclassified sequences</taxon>
        <taxon>metagenomes</taxon>
        <taxon>ecological metagenomes</taxon>
    </lineage>
</organism>
<evidence type="ECO:0000259" key="8">
    <source>
        <dbReference type="Pfam" id="PF00482"/>
    </source>
</evidence>
<dbReference type="GO" id="GO:0005886">
    <property type="term" value="C:plasma membrane"/>
    <property type="evidence" value="ECO:0007669"/>
    <property type="project" value="UniProtKB-SubCell"/>
</dbReference>
<comment type="subcellular location">
    <subcellularLocation>
        <location evidence="1">Cell membrane</location>
        <topology evidence="1">Multi-pass membrane protein</topology>
    </subcellularLocation>
</comment>
<dbReference type="EMBL" id="UINC01001760">
    <property type="protein sequence ID" value="SUZ88239.1"/>
    <property type="molecule type" value="Genomic_DNA"/>
</dbReference>
<evidence type="ECO:0000256" key="2">
    <source>
        <dbReference type="ARBA" id="ARBA00005745"/>
    </source>
</evidence>
<comment type="similarity">
    <text evidence="2">Belongs to the GSP F family.</text>
</comment>
<feature type="domain" description="Type II secretion system protein GspF" evidence="8">
    <location>
        <begin position="63"/>
        <end position="184"/>
    </location>
</feature>
<dbReference type="InterPro" id="IPR042094">
    <property type="entry name" value="T2SS_GspF_sf"/>
</dbReference>
<dbReference type="InterPro" id="IPR003004">
    <property type="entry name" value="GspF/PilC"/>
</dbReference>
<evidence type="ECO:0000313" key="9">
    <source>
        <dbReference type="EMBL" id="SUZ88239.1"/>
    </source>
</evidence>
<sequence length="389" mass="44670">VKHYYWEGTDTHGVLHEGALDSETLSVARENLLRRGFFRLCCWKIQHSRLHRVLSNHEITEILLQLHRLLKSGVELDDALSFAVHEQKDRFLSFLLCRMREDLRNGLSLSSALQRYHTFPKLVGKMIEVAESSGRLPEVLGMLLEFYQFQQSIIQEQKRLLNYPLVVFSIFIVLSLGSIIFMVPMFKRMYIGLGDELFWLTRMLLNLSDSLRIHPENWILGSLICGALLVAIYRILGFSWLLNLIPGGKRLRESVRMLFYSRGMEIMLSTGVHLQEALALAEEMLPRLLRKRIAPVRKAVDSGKSLREAYSMVSIFSPMFVKMIALGESSGHLSSSFARIGTQNQESLKKIMAWANTLIEPVLMILIAFGVLGFLLSMYLPLFKMSERF</sequence>
<evidence type="ECO:0000256" key="7">
    <source>
        <dbReference type="SAM" id="Phobius"/>
    </source>
</evidence>
<keyword evidence="3" id="KW-1003">Cell membrane</keyword>
<keyword evidence="5 7" id="KW-1133">Transmembrane helix</keyword>
<dbReference type="AlphaFoldDB" id="A0A381RBJ6"/>
<evidence type="ECO:0000256" key="1">
    <source>
        <dbReference type="ARBA" id="ARBA00004651"/>
    </source>
</evidence>
<accession>A0A381RBJ6</accession>
<keyword evidence="6 7" id="KW-0472">Membrane</keyword>
<name>A0A381RBJ6_9ZZZZ</name>
<gene>
    <name evidence="9" type="ORF">METZ01_LOCUS41093</name>
</gene>
<feature type="transmembrane region" description="Helical" evidence="7">
    <location>
        <begin position="362"/>
        <end position="383"/>
    </location>
</feature>
<dbReference type="Gene3D" id="1.20.81.30">
    <property type="entry name" value="Type II secretion system (T2SS), domain F"/>
    <property type="match status" value="2"/>
</dbReference>
<keyword evidence="4 7" id="KW-0812">Transmembrane</keyword>
<feature type="non-terminal residue" evidence="9">
    <location>
        <position position="1"/>
    </location>
</feature>
<dbReference type="PANTHER" id="PTHR30012">
    <property type="entry name" value="GENERAL SECRETION PATHWAY PROTEIN"/>
    <property type="match status" value="1"/>
</dbReference>
<dbReference type="PANTHER" id="PTHR30012:SF0">
    <property type="entry name" value="TYPE II SECRETION SYSTEM PROTEIN F-RELATED"/>
    <property type="match status" value="1"/>
</dbReference>
<protein>
    <recommendedName>
        <fullName evidence="8">Type II secretion system protein GspF domain-containing protein</fullName>
    </recommendedName>
</protein>
<dbReference type="Pfam" id="PF00482">
    <property type="entry name" value="T2SSF"/>
    <property type="match status" value="2"/>
</dbReference>
<feature type="domain" description="Type II secretion system protein GspF" evidence="8">
    <location>
        <begin position="264"/>
        <end position="381"/>
    </location>
</feature>
<evidence type="ECO:0000256" key="3">
    <source>
        <dbReference type="ARBA" id="ARBA00022475"/>
    </source>
</evidence>
<feature type="transmembrane region" description="Helical" evidence="7">
    <location>
        <begin position="218"/>
        <end position="242"/>
    </location>
</feature>
<dbReference type="InterPro" id="IPR018076">
    <property type="entry name" value="T2SS_GspF_dom"/>
</dbReference>
<proteinExistence type="inferred from homology"/>
<evidence type="ECO:0000256" key="6">
    <source>
        <dbReference type="ARBA" id="ARBA00023136"/>
    </source>
</evidence>